<dbReference type="InterPro" id="IPR013216">
    <property type="entry name" value="Methyltransf_11"/>
</dbReference>
<keyword evidence="5" id="KW-1185">Reference proteome</keyword>
<dbReference type="PANTHER" id="PTHR44843:SF14">
    <property type="entry name" value="METHYLTRANSFERASE TYPE 11 DOMAIN-CONTAINING PROTEIN"/>
    <property type="match status" value="1"/>
</dbReference>
<dbReference type="EnsemblPlants" id="PNT67016">
    <property type="protein sequence ID" value="PNT67016"/>
    <property type="gene ID" value="BRADI_3g19660v3"/>
</dbReference>
<feature type="domain" description="Methyltransferase type 11" evidence="2">
    <location>
        <begin position="47"/>
        <end position="105"/>
    </location>
</feature>
<reference evidence="3" key="2">
    <citation type="submission" date="2017-06" db="EMBL/GenBank/DDBJ databases">
        <title>WGS assembly of Brachypodium distachyon.</title>
        <authorList>
            <consortium name="The International Brachypodium Initiative"/>
            <person name="Lucas S."/>
            <person name="Harmon-Smith M."/>
            <person name="Lail K."/>
            <person name="Tice H."/>
            <person name="Grimwood J."/>
            <person name="Bruce D."/>
            <person name="Barry K."/>
            <person name="Shu S."/>
            <person name="Lindquist E."/>
            <person name="Wang M."/>
            <person name="Pitluck S."/>
            <person name="Vogel J.P."/>
            <person name="Garvin D.F."/>
            <person name="Mockler T.C."/>
            <person name="Schmutz J."/>
            <person name="Rokhsar D."/>
            <person name="Bevan M.W."/>
        </authorList>
    </citation>
    <scope>NUCLEOTIDE SEQUENCE</scope>
    <source>
        <strain evidence="3">Bd21</strain>
    </source>
</reference>
<evidence type="ECO:0000259" key="2">
    <source>
        <dbReference type="Pfam" id="PF08241"/>
    </source>
</evidence>
<dbReference type="SUPFAM" id="SSF53335">
    <property type="entry name" value="S-adenosyl-L-methionine-dependent methyltransferases"/>
    <property type="match status" value="1"/>
</dbReference>
<dbReference type="Gramene" id="PNT67016">
    <property type="protein sequence ID" value="PNT67016"/>
    <property type="gene ID" value="BRADI_3g19660v3"/>
</dbReference>
<dbReference type="Proteomes" id="UP000008810">
    <property type="component" value="Chromosome 3"/>
</dbReference>
<feature type="compositionally biased region" description="Low complexity" evidence="1">
    <location>
        <begin position="177"/>
        <end position="188"/>
    </location>
</feature>
<dbReference type="EMBL" id="CM000882">
    <property type="protein sequence ID" value="PNT67016.1"/>
    <property type="molecule type" value="Genomic_DNA"/>
</dbReference>
<evidence type="ECO:0000313" key="5">
    <source>
        <dbReference type="Proteomes" id="UP000008810"/>
    </source>
</evidence>
<dbReference type="InParanoid" id="A0A2K2CYB3"/>
<dbReference type="PANTHER" id="PTHR44843">
    <property type="entry name" value="METHYLTRANSFERASE"/>
    <property type="match status" value="1"/>
</dbReference>
<name>A0A2K2CYB3_BRADI</name>
<proteinExistence type="predicted"/>
<evidence type="ECO:0000256" key="1">
    <source>
        <dbReference type="SAM" id="MobiDB-lite"/>
    </source>
</evidence>
<sequence>MRRSSRGTAAAAMTTSPDPVLPSCLPRPRAQEAELAPRELGVHGDIAFARKRRPPLAVMGDGRRLPFPASSVDFVLAARALDDSSSKRPSDLAAEVARILMPGAHPVVHTSGAADAYSLRSLQALLLPSMRLLRFREIDGPDGPPSGLPPPPPLPGGRASAAGGGSGAACEEGEGRGAALLPLGGHPC</sequence>
<dbReference type="Pfam" id="PF08241">
    <property type="entry name" value="Methyltransf_11"/>
    <property type="match status" value="1"/>
</dbReference>
<feature type="region of interest" description="Disordered" evidence="1">
    <location>
        <begin position="137"/>
        <end position="188"/>
    </location>
</feature>
<reference evidence="3 4" key="1">
    <citation type="journal article" date="2010" name="Nature">
        <title>Genome sequencing and analysis of the model grass Brachypodium distachyon.</title>
        <authorList>
            <consortium name="International Brachypodium Initiative"/>
        </authorList>
    </citation>
    <scope>NUCLEOTIDE SEQUENCE [LARGE SCALE GENOMIC DNA]</scope>
    <source>
        <strain evidence="3 4">Bd21</strain>
    </source>
</reference>
<accession>A0A2K2CYB3</accession>
<evidence type="ECO:0000313" key="3">
    <source>
        <dbReference type="EMBL" id="PNT67016.1"/>
    </source>
</evidence>
<dbReference type="GO" id="GO:0008757">
    <property type="term" value="F:S-adenosylmethionine-dependent methyltransferase activity"/>
    <property type="evidence" value="ECO:0007669"/>
    <property type="project" value="InterPro"/>
</dbReference>
<feature type="region of interest" description="Disordered" evidence="1">
    <location>
        <begin position="1"/>
        <end position="36"/>
    </location>
</feature>
<evidence type="ECO:0000313" key="4">
    <source>
        <dbReference type="EnsemblPlants" id="PNT67016"/>
    </source>
</evidence>
<dbReference type="InterPro" id="IPR029063">
    <property type="entry name" value="SAM-dependent_MTases_sf"/>
</dbReference>
<dbReference type="AlphaFoldDB" id="A0A2K2CYB3"/>
<gene>
    <name evidence="3" type="ORF">BRADI_3g19660v3</name>
</gene>
<feature type="compositionally biased region" description="Pro residues" evidence="1">
    <location>
        <begin position="142"/>
        <end position="155"/>
    </location>
</feature>
<organism evidence="3">
    <name type="scientific">Brachypodium distachyon</name>
    <name type="common">Purple false brome</name>
    <name type="synonym">Trachynia distachya</name>
    <dbReference type="NCBI Taxonomy" id="15368"/>
    <lineage>
        <taxon>Eukaryota</taxon>
        <taxon>Viridiplantae</taxon>
        <taxon>Streptophyta</taxon>
        <taxon>Embryophyta</taxon>
        <taxon>Tracheophyta</taxon>
        <taxon>Spermatophyta</taxon>
        <taxon>Magnoliopsida</taxon>
        <taxon>Liliopsida</taxon>
        <taxon>Poales</taxon>
        <taxon>Poaceae</taxon>
        <taxon>BOP clade</taxon>
        <taxon>Pooideae</taxon>
        <taxon>Stipodae</taxon>
        <taxon>Brachypodieae</taxon>
        <taxon>Brachypodium</taxon>
    </lineage>
</organism>
<dbReference type="Gene3D" id="3.40.50.150">
    <property type="entry name" value="Vaccinia Virus protein VP39"/>
    <property type="match status" value="1"/>
</dbReference>
<dbReference type="ExpressionAtlas" id="A0A2K2CYB3">
    <property type="expression patterns" value="baseline"/>
</dbReference>
<reference evidence="4" key="3">
    <citation type="submission" date="2018-08" db="UniProtKB">
        <authorList>
            <consortium name="EnsemblPlants"/>
        </authorList>
    </citation>
    <scope>IDENTIFICATION</scope>
    <source>
        <strain evidence="4">cv. Bd21</strain>
    </source>
</reference>
<dbReference type="STRING" id="15368.A0A2K2CYB3"/>
<protein>
    <recommendedName>
        <fullName evidence="2">Methyltransferase type 11 domain-containing protein</fullName>
    </recommendedName>
</protein>